<organism evidence="1 2">
    <name type="scientific">Adineta ricciae</name>
    <name type="common">Rotifer</name>
    <dbReference type="NCBI Taxonomy" id="249248"/>
    <lineage>
        <taxon>Eukaryota</taxon>
        <taxon>Metazoa</taxon>
        <taxon>Spiralia</taxon>
        <taxon>Gnathifera</taxon>
        <taxon>Rotifera</taxon>
        <taxon>Eurotatoria</taxon>
        <taxon>Bdelloidea</taxon>
        <taxon>Adinetida</taxon>
        <taxon>Adinetidae</taxon>
        <taxon>Adineta</taxon>
    </lineage>
</organism>
<name>A0A814VTC6_ADIRI</name>
<protein>
    <submittedName>
        <fullName evidence="1">Uncharacterized protein</fullName>
    </submittedName>
</protein>
<gene>
    <name evidence="1" type="ORF">XAT740_LOCUS23241</name>
</gene>
<keyword evidence="2" id="KW-1185">Reference proteome</keyword>
<reference evidence="1" key="1">
    <citation type="submission" date="2021-02" db="EMBL/GenBank/DDBJ databases">
        <authorList>
            <person name="Nowell W R."/>
        </authorList>
    </citation>
    <scope>NUCLEOTIDE SEQUENCE</scope>
</reference>
<comment type="caution">
    <text evidence="1">The sequence shown here is derived from an EMBL/GenBank/DDBJ whole genome shotgun (WGS) entry which is preliminary data.</text>
</comment>
<dbReference type="AlphaFoldDB" id="A0A814VTC6"/>
<sequence length="92" mass="10534">DLSNNRITTNQHCFHERSAFRPTNTLRFNSNGFTPFRPITPVNLNETDASDSERTSPILTNIVPVDKIVPMLTNSEQPFSWSTRIQNRQTNS</sequence>
<dbReference type="EMBL" id="CAJNOR010001748">
    <property type="protein sequence ID" value="CAF1193217.1"/>
    <property type="molecule type" value="Genomic_DNA"/>
</dbReference>
<dbReference type="Proteomes" id="UP000663828">
    <property type="component" value="Unassembled WGS sequence"/>
</dbReference>
<proteinExistence type="predicted"/>
<evidence type="ECO:0000313" key="2">
    <source>
        <dbReference type="Proteomes" id="UP000663828"/>
    </source>
</evidence>
<feature type="non-terminal residue" evidence="1">
    <location>
        <position position="1"/>
    </location>
</feature>
<evidence type="ECO:0000313" key="1">
    <source>
        <dbReference type="EMBL" id="CAF1193217.1"/>
    </source>
</evidence>
<accession>A0A814VTC6</accession>